<evidence type="ECO:0000259" key="9">
    <source>
        <dbReference type="Pfam" id="PF06750"/>
    </source>
</evidence>
<dbReference type="AlphaFoldDB" id="A0A1F5S9L7"/>
<evidence type="ECO:0008006" key="12">
    <source>
        <dbReference type="Google" id="ProtNLM"/>
    </source>
</evidence>
<feature type="transmembrane region" description="Helical" evidence="7">
    <location>
        <begin position="191"/>
        <end position="224"/>
    </location>
</feature>
<dbReference type="Proteomes" id="UP000178323">
    <property type="component" value="Unassembled WGS sequence"/>
</dbReference>
<feature type="transmembrane region" description="Helical" evidence="7">
    <location>
        <begin position="135"/>
        <end position="153"/>
    </location>
</feature>
<keyword evidence="4 7" id="KW-0812">Transmembrane</keyword>
<dbReference type="InterPro" id="IPR010627">
    <property type="entry name" value="Prepilin_pept_A24_N"/>
</dbReference>
<dbReference type="GO" id="GO:0006465">
    <property type="term" value="P:signal peptide processing"/>
    <property type="evidence" value="ECO:0007669"/>
    <property type="project" value="TreeGrafter"/>
</dbReference>
<evidence type="ECO:0000313" key="10">
    <source>
        <dbReference type="EMBL" id="OGF23339.1"/>
    </source>
</evidence>
<gene>
    <name evidence="10" type="ORF">A2Y83_01330</name>
</gene>
<feature type="transmembrane region" description="Helical" evidence="7">
    <location>
        <begin position="6"/>
        <end position="23"/>
    </location>
</feature>
<evidence type="ECO:0000256" key="2">
    <source>
        <dbReference type="ARBA" id="ARBA00005801"/>
    </source>
</evidence>
<feature type="transmembrane region" description="Helical" evidence="7">
    <location>
        <begin position="110"/>
        <end position="128"/>
    </location>
</feature>
<dbReference type="PANTHER" id="PTHR30487">
    <property type="entry name" value="TYPE 4 PREPILIN-LIKE PROTEINS LEADER PEPTIDE-PROCESSING ENZYME"/>
    <property type="match status" value="1"/>
</dbReference>
<evidence type="ECO:0000256" key="5">
    <source>
        <dbReference type="ARBA" id="ARBA00022989"/>
    </source>
</evidence>
<organism evidence="10 11">
    <name type="scientific">Candidatus Falkowbacteria bacterium RBG_13_39_14</name>
    <dbReference type="NCBI Taxonomy" id="1797985"/>
    <lineage>
        <taxon>Bacteria</taxon>
        <taxon>Candidatus Falkowiibacteriota</taxon>
    </lineage>
</organism>
<evidence type="ECO:0000259" key="8">
    <source>
        <dbReference type="Pfam" id="PF01478"/>
    </source>
</evidence>
<evidence type="ECO:0000313" key="11">
    <source>
        <dbReference type="Proteomes" id="UP000178323"/>
    </source>
</evidence>
<keyword evidence="6 7" id="KW-0472">Membrane</keyword>
<dbReference type="Pfam" id="PF06750">
    <property type="entry name" value="A24_N_bact"/>
    <property type="match status" value="1"/>
</dbReference>
<evidence type="ECO:0000256" key="6">
    <source>
        <dbReference type="ARBA" id="ARBA00023136"/>
    </source>
</evidence>
<reference evidence="10 11" key="1">
    <citation type="journal article" date="2016" name="Nat. Commun.">
        <title>Thousands of microbial genomes shed light on interconnected biogeochemical processes in an aquifer system.</title>
        <authorList>
            <person name="Anantharaman K."/>
            <person name="Brown C.T."/>
            <person name="Hug L.A."/>
            <person name="Sharon I."/>
            <person name="Castelle C.J."/>
            <person name="Probst A.J."/>
            <person name="Thomas B.C."/>
            <person name="Singh A."/>
            <person name="Wilkins M.J."/>
            <person name="Karaoz U."/>
            <person name="Brodie E.L."/>
            <person name="Williams K.H."/>
            <person name="Hubbard S.S."/>
            <person name="Banfield J.F."/>
        </authorList>
    </citation>
    <scope>NUCLEOTIDE SEQUENCE [LARGE SCALE GENOMIC DNA]</scope>
</reference>
<keyword evidence="5 7" id="KW-1133">Transmembrane helix</keyword>
<evidence type="ECO:0000256" key="7">
    <source>
        <dbReference type="SAM" id="Phobius"/>
    </source>
</evidence>
<protein>
    <recommendedName>
        <fullName evidence="12">Prepilin peptidase</fullName>
    </recommendedName>
</protein>
<feature type="domain" description="Prepilin type IV endopeptidase peptidase" evidence="8">
    <location>
        <begin position="116"/>
        <end position="220"/>
    </location>
</feature>
<dbReference type="GO" id="GO:0004190">
    <property type="term" value="F:aspartic-type endopeptidase activity"/>
    <property type="evidence" value="ECO:0007669"/>
    <property type="project" value="InterPro"/>
</dbReference>
<keyword evidence="3" id="KW-1003">Cell membrane</keyword>
<feature type="transmembrane region" description="Helical" evidence="7">
    <location>
        <begin position="236"/>
        <end position="258"/>
    </location>
</feature>
<dbReference type="GO" id="GO:0005886">
    <property type="term" value="C:plasma membrane"/>
    <property type="evidence" value="ECO:0007669"/>
    <property type="project" value="UniProtKB-SubCell"/>
</dbReference>
<evidence type="ECO:0000256" key="3">
    <source>
        <dbReference type="ARBA" id="ARBA00022475"/>
    </source>
</evidence>
<accession>A0A1F5S9L7</accession>
<dbReference type="InterPro" id="IPR050882">
    <property type="entry name" value="Prepilin_peptidase/N-MTase"/>
</dbReference>
<comment type="caution">
    <text evidence="10">The sequence shown here is derived from an EMBL/GenBank/DDBJ whole genome shotgun (WGS) entry which is preliminary data.</text>
</comment>
<dbReference type="EMBL" id="MFFS01000002">
    <property type="protein sequence ID" value="OGF23339.1"/>
    <property type="molecule type" value="Genomic_DNA"/>
</dbReference>
<comment type="subcellular location">
    <subcellularLocation>
        <location evidence="1">Cell membrane</location>
        <topology evidence="1">Multi-pass membrane protein</topology>
    </subcellularLocation>
</comment>
<comment type="similarity">
    <text evidence="2">Belongs to the peptidase A24 family.</text>
</comment>
<dbReference type="PANTHER" id="PTHR30487:SF0">
    <property type="entry name" value="PREPILIN LEADER PEPTIDASE_N-METHYLTRANSFERASE-RELATED"/>
    <property type="match status" value="1"/>
</dbReference>
<feature type="transmembrane region" description="Helical" evidence="7">
    <location>
        <begin position="159"/>
        <end position="179"/>
    </location>
</feature>
<name>A0A1F5S9L7_9BACT</name>
<dbReference type="InterPro" id="IPR000045">
    <property type="entry name" value="Prepilin_IV_endopep_pep"/>
</dbReference>
<sequence>MSNFIFILGLCVGSFLNVVIFRLKEGRNFIKGRSICPKCKHKLAWHDNIPLLSYILLKGKCRHCGKKISMQYPAVELAAGVLFLIAFIKWRSISNFLPAQAGQFLISNYGLLLSYFVFTSILIIIFVYDLRLYLILDKVSIPAIIAAFVLNIILERNYWNLLLAAIIVSGFFFLQFLISKGKWIGGGDIRLGFLMGVMLGWPNAIFALFLAYIIGSITGIGLIVFGKKKMESRVPFGTFLAPAIYIAMLWGGEILRWYMGFLR</sequence>
<dbReference type="STRING" id="1797985.A2Y83_01330"/>
<dbReference type="Gene3D" id="1.20.120.1220">
    <property type="match status" value="1"/>
</dbReference>
<evidence type="ECO:0000256" key="4">
    <source>
        <dbReference type="ARBA" id="ARBA00022692"/>
    </source>
</evidence>
<proteinExistence type="inferred from homology"/>
<dbReference type="Pfam" id="PF01478">
    <property type="entry name" value="Peptidase_A24"/>
    <property type="match status" value="1"/>
</dbReference>
<feature type="domain" description="Prepilin peptidase A24 N-terminal" evidence="9">
    <location>
        <begin position="7"/>
        <end position="89"/>
    </location>
</feature>
<evidence type="ECO:0000256" key="1">
    <source>
        <dbReference type="ARBA" id="ARBA00004651"/>
    </source>
</evidence>